<feature type="region of interest" description="Disordered" evidence="1">
    <location>
        <begin position="227"/>
        <end position="262"/>
    </location>
</feature>
<proteinExistence type="predicted"/>
<organism evidence="2 3">
    <name type="scientific">Laetiporus sulphureus 93-53</name>
    <dbReference type="NCBI Taxonomy" id="1314785"/>
    <lineage>
        <taxon>Eukaryota</taxon>
        <taxon>Fungi</taxon>
        <taxon>Dikarya</taxon>
        <taxon>Basidiomycota</taxon>
        <taxon>Agaricomycotina</taxon>
        <taxon>Agaricomycetes</taxon>
        <taxon>Polyporales</taxon>
        <taxon>Laetiporus</taxon>
    </lineage>
</organism>
<keyword evidence="3" id="KW-1185">Reference proteome</keyword>
<accession>A0A165CTJ1</accession>
<dbReference type="RefSeq" id="XP_040761151.1">
    <property type="nucleotide sequence ID" value="XM_040913009.1"/>
</dbReference>
<feature type="region of interest" description="Disordered" evidence="1">
    <location>
        <begin position="1"/>
        <end position="55"/>
    </location>
</feature>
<dbReference type="Proteomes" id="UP000076871">
    <property type="component" value="Unassembled WGS sequence"/>
</dbReference>
<dbReference type="OrthoDB" id="3269807at2759"/>
<dbReference type="InParanoid" id="A0A165CTJ1"/>
<evidence type="ECO:0000313" key="2">
    <source>
        <dbReference type="EMBL" id="KZT03411.1"/>
    </source>
</evidence>
<sequence>MSERHKTGQKSPNTGEIQPGDDEFTPEDHDINPSSSALPTFLPSDVIPPPPRRPRIPCMVLPSDCRTWTASRATAPPLEISNTIEHAPGGDTTNALSPSPVLHCHQCPVSLPDARPPKCPWRTTVAASRKGKSRAPPARHSSLTETEHLSRHSSPPPTAPSSPSSPGLGDAEAILARTQGDTTDTLDGDIHARLASLPTSACDVYQQYLRMLNEAFLAQANTQRWPPTLPEPSSLAPSFALRSSGLSTATPSGPCKPSSHDFPAIPMELDPDCLMDPPAVIQVIRSGLKTYIPLTALTNDACRNVHRLAHRQKETLKVENGSVTVSLLVLDASREPFLSTAEFQQAYP</sequence>
<dbReference type="EMBL" id="KV427644">
    <property type="protein sequence ID" value="KZT03411.1"/>
    <property type="molecule type" value="Genomic_DNA"/>
</dbReference>
<dbReference type="AlphaFoldDB" id="A0A165CTJ1"/>
<reference evidence="2 3" key="1">
    <citation type="journal article" date="2016" name="Mol. Biol. Evol.">
        <title>Comparative Genomics of Early-Diverging Mushroom-Forming Fungi Provides Insights into the Origins of Lignocellulose Decay Capabilities.</title>
        <authorList>
            <person name="Nagy L.G."/>
            <person name="Riley R."/>
            <person name="Tritt A."/>
            <person name="Adam C."/>
            <person name="Daum C."/>
            <person name="Floudas D."/>
            <person name="Sun H."/>
            <person name="Yadav J.S."/>
            <person name="Pangilinan J."/>
            <person name="Larsson K.H."/>
            <person name="Matsuura K."/>
            <person name="Barry K."/>
            <person name="Labutti K."/>
            <person name="Kuo R."/>
            <person name="Ohm R.A."/>
            <person name="Bhattacharya S.S."/>
            <person name="Shirouzu T."/>
            <person name="Yoshinaga Y."/>
            <person name="Martin F.M."/>
            <person name="Grigoriev I.V."/>
            <person name="Hibbett D.S."/>
        </authorList>
    </citation>
    <scope>NUCLEOTIDE SEQUENCE [LARGE SCALE GENOMIC DNA]</scope>
    <source>
        <strain evidence="2 3">93-53</strain>
    </source>
</reference>
<dbReference type="GeneID" id="63830037"/>
<evidence type="ECO:0000256" key="1">
    <source>
        <dbReference type="SAM" id="MobiDB-lite"/>
    </source>
</evidence>
<protein>
    <submittedName>
        <fullName evidence="2">Uncharacterized protein</fullName>
    </submittedName>
</protein>
<feature type="region of interest" description="Disordered" evidence="1">
    <location>
        <begin position="115"/>
        <end position="170"/>
    </location>
</feature>
<name>A0A165CTJ1_9APHY</name>
<evidence type="ECO:0000313" key="3">
    <source>
        <dbReference type="Proteomes" id="UP000076871"/>
    </source>
</evidence>
<gene>
    <name evidence="2" type="ORF">LAESUDRAFT_761987</name>
</gene>